<evidence type="ECO:0000256" key="7">
    <source>
        <dbReference type="ARBA" id="ARBA00022918"/>
    </source>
</evidence>
<keyword evidence="4" id="KW-0540">Nuclease</keyword>
<dbReference type="AlphaFoldDB" id="A0A8R7QR90"/>
<keyword evidence="11" id="KW-1185">Reference proteome</keyword>
<dbReference type="Pfam" id="PF17919">
    <property type="entry name" value="RT_RNaseH_2"/>
    <property type="match status" value="1"/>
</dbReference>
<reference evidence="10" key="3">
    <citation type="submission" date="2022-06" db="UniProtKB">
        <authorList>
            <consortium name="EnsemblPlants"/>
        </authorList>
    </citation>
    <scope>IDENTIFICATION</scope>
</reference>
<keyword evidence="3" id="KW-0548">Nucleotidyltransferase</keyword>
<dbReference type="InterPro" id="IPR041577">
    <property type="entry name" value="RT_RNaseH_2"/>
</dbReference>
<dbReference type="FunFam" id="3.10.10.10:FF:000007">
    <property type="entry name" value="Retrovirus-related Pol polyprotein from transposon 17.6-like Protein"/>
    <property type="match status" value="1"/>
</dbReference>
<keyword evidence="2" id="KW-0808">Transferase</keyword>
<dbReference type="Gene3D" id="3.30.70.270">
    <property type="match status" value="2"/>
</dbReference>
<evidence type="ECO:0000256" key="4">
    <source>
        <dbReference type="ARBA" id="ARBA00022722"/>
    </source>
</evidence>
<dbReference type="GO" id="GO:0003964">
    <property type="term" value="F:RNA-directed DNA polymerase activity"/>
    <property type="evidence" value="ECO:0007669"/>
    <property type="project" value="UniProtKB-KW"/>
</dbReference>
<organism evidence="10 11">
    <name type="scientific">Triticum urartu</name>
    <name type="common">Red wild einkorn</name>
    <name type="synonym">Crithodium urartu</name>
    <dbReference type="NCBI Taxonomy" id="4572"/>
    <lineage>
        <taxon>Eukaryota</taxon>
        <taxon>Viridiplantae</taxon>
        <taxon>Streptophyta</taxon>
        <taxon>Embryophyta</taxon>
        <taxon>Tracheophyta</taxon>
        <taxon>Spermatophyta</taxon>
        <taxon>Magnoliopsida</taxon>
        <taxon>Liliopsida</taxon>
        <taxon>Poales</taxon>
        <taxon>Poaceae</taxon>
        <taxon>BOP clade</taxon>
        <taxon>Pooideae</taxon>
        <taxon>Triticodae</taxon>
        <taxon>Triticeae</taxon>
        <taxon>Triticinae</taxon>
        <taxon>Triticum</taxon>
    </lineage>
</organism>
<dbReference type="SUPFAM" id="SSF56672">
    <property type="entry name" value="DNA/RNA polymerases"/>
    <property type="match status" value="1"/>
</dbReference>
<accession>A0A8R7QR90</accession>
<evidence type="ECO:0000313" key="10">
    <source>
        <dbReference type="EnsemblPlants" id="TuG1812G0600003449.01.T01.cds383338"/>
    </source>
</evidence>
<dbReference type="EnsemblPlants" id="TuG1812G0600003449.01.T01">
    <property type="protein sequence ID" value="TuG1812G0600003449.01.T01.cds383338"/>
    <property type="gene ID" value="TuG1812G0600003449.01"/>
</dbReference>
<dbReference type="GO" id="GO:0004519">
    <property type="term" value="F:endonuclease activity"/>
    <property type="evidence" value="ECO:0007669"/>
    <property type="project" value="UniProtKB-KW"/>
</dbReference>
<keyword evidence="7" id="KW-0695">RNA-directed DNA polymerase</keyword>
<reference evidence="11" key="1">
    <citation type="journal article" date="2013" name="Nature">
        <title>Draft genome of the wheat A-genome progenitor Triticum urartu.</title>
        <authorList>
            <person name="Ling H.Q."/>
            <person name="Zhao S."/>
            <person name="Liu D."/>
            <person name="Wang J."/>
            <person name="Sun H."/>
            <person name="Zhang C."/>
            <person name="Fan H."/>
            <person name="Li D."/>
            <person name="Dong L."/>
            <person name="Tao Y."/>
            <person name="Gao C."/>
            <person name="Wu H."/>
            <person name="Li Y."/>
            <person name="Cui Y."/>
            <person name="Guo X."/>
            <person name="Zheng S."/>
            <person name="Wang B."/>
            <person name="Yu K."/>
            <person name="Liang Q."/>
            <person name="Yang W."/>
            <person name="Lou X."/>
            <person name="Chen J."/>
            <person name="Feng M."/>
            <person name="Jian J."/>
            <person name="Zhang X."/>
            <person name="Luo G."/>
            <person name="Jiang Y."/>
            <person name="Liu J."/>
            <person name="Wang Z."/>
            <person name="Sha Y."/>
            <person name="Zhang B."/>
            <person name="Wu H."/>
            <person name="Tang D."/>
            <person name="Shen Q."/>
            <person name="Xue P."/>
            <person name="Zou S."/>
            <person name="Wang X."/>
            <person name="Liu X."/>
            <person name="Wang F."/>
            <person name="Yang Y."/>
            <person name="An X."/>
            <person name="Dong Z."/>
            <person name="Zhang K."/>
            <person name="Zhang X."/>
            <person name="Luo M.C."/>
            <person name="Dvorak J."/>
            <person name="Tong Y."/>
            <person name="Wang J."/>
            <person name="Yang H."/>
            <person name="Li Z."/>
            <person name="Wang D."/>
            <person name="Zhang A."/>
            <person name="Wang J."/>
        </authorList>
    </citation>
    <scope>NUCLEOTIDE SEQUENCE</scope>
    <source>
        <strain evidence="11">cv. G1812</strain>
    </source>
</reference>
<dbReference type="FunFam" id="3.30.70.270:FF:000020">
    <property type="entry name" value="Transposon Tf2-6 polyprotein-like Protein"/>
    <property type="match status" value="1"/>
</dbReference>
<dbReference type="PANTHER" id="PTHR37984:SF5">
    <property type="entry name" value="PROTEIN NYNRIN-LIKE"/>
    <property type="match status" value="1"/>
</dbReference>
<keyword evidence="5" id="KW-0255">Endonuclease</keyword>
<dbReference type="InterPro" id="IPR050951">
    <property type="entry name" value="Retrovirus_Pol_polyprotein"/>
</dbReference>
<evidence type="ECO:0000256" key="8">
    <source>
        <dbReference type="ARBA" id="ARBA00023268"/>
    </source>
</evidence>
<keyword evidence="8" id="KW-0511">Multifunctional enzyme</keyword>
<dbReference type="InterPro" id="IPR043128">
    <property type="entry name" value="Rev_trsase/Diguanyl_cyclase"/>
</dbReference>
<dbReference type="GO" id="GO:0006508">
    <property type="term" value="P:proteolysis"/>
    <property type="evidence" value="ECO:0007669"/>
    <property type="project" value="UniProtKB-KW"/>
</dbReference>
<evidence type="ECO:0000256" key="1">
    <source>
        <dbReference type="ARBA" id="ARBA00022670"/>
    </source>
</evidence>
<dbReference type="InterPro" id="IPR043502">
    <property type="entry name" value="DNA/RNA_pol_sf"/>
</dbReference>
<dbReference type="Gramene" id="TuG1812G0600003449.01.T01">
    <property type="protein sequence ID" value="TuG1812G0600003449.01.T01.cds383338"/>
    <property type="gene ID" value="TuG1812G0600003449.01"/>
</dbReference>
<evidence type="ECO:0000256" key="6">
    <source>
        <dbReference type="ARBA" id="ARBA00022801"/>
    </source>
</evidence>
<feature type="domain" description="Reverse transcriptase" evidence="9">
    <location>
        <begin position="2"/>
        <end position="181"/>
    </location>
</feature>
<evidence type="ECO:0000256" key="5">
    <source>
        <dbReference type="ARBA" id="ARBA00022759"/>
    </source>
</evidence>
<reference evidence="10" key="2">
    <citation type="submission" date="2018-03" db="EMBL/GenBank/DDBJ databases">
        <title>The Triticum urartu genome reveals the dynamic nature of wheat genome evolution.</title>
        <authorList>
            <person name="Ling H."/>
            <person name="Ma B."/>
            <person name="Shi X."/>
            <person name="Liu H."/>
            <person name="Dong L."/>
            <person name="Sun H."/>
            <person name="Cao Y."/>
            <person name="Gao Q."/>
            <person name="Zheng S."/>
            <person name="Li Y."/>
            <person name="Yu Y."/>
            <person name="Du H."/>
            <person name="Qi M."/>
            <person name="Li Y."/>
            <person name="Yu H."/>
            <person name="Cui Y."/>
            <person name="Wang N."/>
            <person name="Chen C."/>
            <person name="Wu H."/>
            <person name="Zhao Y."/>
            <person name="Zhang J."/>
            <person name="Li Y."/>
            <person name="Zhou W."/>
            <person name="Zhang B."/>
            <person name="Hu W."/>
            <person name="Eijk M."/>
            <person name="Tang J."/>
            <person name="Witsenboer H."/>
            <person name="Zhao S."/>
            <person name="Li Z."/>
            <person name="Zhang A."/>
            <person name="Wang D."/>
            <person name="Liang C."/>
        </authorList>
    </citation>
    <scope>NUCLEOTIDE SEQUENCE [LARGE SCALE GENOMIC DNA]</scope>
    <source>
        <strain evidence="10">cv. G1812</strain>
    </source>
</reference>
<dbReference type="PROSITE" id="PS50878">
    <property type="entry name" value="RT_POL"/>
    <property type="match status" value="1"/>
</dbReference>
<proteinExistence type="predicted"/>
<dbReference type="Gene3D" id="3.10.10.10">
    <property type="entry name" value="HIV Type 1 Reverse Transcriptase, subunit A, domain 1"/>
    <property type="match status" value="1"/>
</dbReference>
<name>A0A8R7QR90_TRIUA</name>
<dbReference type="GO" id="GO:0008233">
    <property type="term" value="F:peptidase activity"/>
    <property type="evidence" value="ECO:0007669"/>
    <property type="project" value="UniProtKB-KW"/>
</dbReference>
<evidence type="ECO:0000313" key="11">
    <source>
        <dbReference type="Proteomes" id="UP000015106"/>
    </source>
</evidence>
<dbReference type="InterPro" id="IPR000477">
    <property type="entry name" value="RT_dom"/>
</dbReference>
<evidence type="ECO:0000256" key="2">
    <source>
        <dbReference type="ARBA" id="ARBA00022679"/>
    </source>
</evidence>
<keyword evidence="6" id="KW-0378">Hydrolase</keyword>
<keyword evidence="1" id="KW-0645">Protease</keyword>
<protein>
    <recommendedName>
        <fullName evidence="9">Reverse transcriptase domain-containing protein</fullName>
    </recommendedName>
</protein>
<dbReference type="CDD" id="cd01647">
    <property type="entry name" value="RT_LTR"/>
    <property type="match status" value="1"/>
</dbReference>
<sequence>MLDVGIITHSVSPYAAPVLLFKKKDGMWRFCIDYRRLNDAMIKNKFPPPIVDELLDELAGAAVFSKLDLRAGYHQIRMREEDEAKTAFKTHHGHLQFRVMPFGLTNAPATFQCLMNAIFSKYVRKFVIIFLDDILVIRETMEEHIEHLRIVFELLRAHQLFVKESKCSFACDHIDYLGHVISKEGVATDKDKTLAMEQWPTPTNATELCGFLGLTGYYRKFVPHYGIIAKPLTQLLMKKGFAWSEQAQAAFERLKIAMTTTPVLALPNFDKPFSIETDACDTGVGAVLVQEGHLVAFFSKALGVHNQKLSTYEKEFLAVMMAIDKWRPYL</sequence>
<evidence type="ECO:0000259" key="9">
    <source>
        <dbReference type="PROSITE" id="PS50878"/>
    </source>
</evidence>
<evidence type="ECO:0000256" key="3">
    <source>
        <dbReference type="ARBA" id="ARBA00022695"/>
    </source>
</evidence>
<dbReference type="PANTHER" id="PTHR37984">
    <property type="entry name" value="PROTEIN CBG26694"/>
    <property type="match status" value="1"/>
</dbReference>
<dbReference type="Proteomes" id="UP000015106">
    <property type="component" value="Chromosome 6"/>
</dbReference>
<dbReference type="Pfam" id="PF00078">
    <property type="entry name" value="RVT_1"/>
    <property type="match status" value="1"/>
</dbReference>